<sequence length="78" mass="8410">MPWKPIFLVPPNGGRPMGPIFLPPPPTAAFPYQLPFAPGSEPNGYLSLKAVPVPRSLPPNPSYFHAATTSQVASRESR</sequence>
<proteinExistence type="predicted"/>
<dbReference type="AlphaFoldDB" id="A0A2A2LWZ0"/>
<gene>
    <name evidence="1" type="ORF">WR25_05494</name>
</gene>
<name>A0A2A2LWZ0_9BILA</name>
<protein>
    <submittedName>
        <fullName evidence="1">Uncharacterized protein</fullName>
    </submittedName>
</protein>
<comment type="caution">
    <text evidence="1">The sequence shown here is derived from an EMBL/GenBank/DDBJ whole genome shotgun (WGS) entry which is preliminary data.</text>
</comment>
<evidence type="ECO:0000313" key="2">
    <source>
        <dbReference type="Proteomes" id="UP000218231"/>
    </source>
</evidence>
<keyword evidence="2" id="KW-1185">Reference proteome</keyword>
<dbReference type="EMBL" id="LIAE01006363">
    <property type="protein sequence ID" value="PAV90709.1"/>
    <property type="molecule type" value="Genomic_DNA"/>
</dbReference>
<organism evidence="1 2">
    <name type="scientific">Diploscapter pachys</name>
    <dbReference type="NCBI Taxonomy" id="2018661"/>
    <lineage>
        <taxon>Eukaryota</taxon>
        <taxon>Metazoa</taxon>
        <taxon>Ecdysozoa</taxon>
        <taxon>Nematoda</taxon>
        <taxon>Chromadorea</taxon>
        <taxon>Rhabditida</taxon>
        <taxon>Rhabditina</taxon>
        <taxon>Rhabditomorpha</taxon>
        <taxon>Rhabditoidea</taxon>
        <taxon>Rhabditidae</taxon>
        <taxon>Diploscapter</taxon>
    </lineage>
</organism>
<evidence type="ECO:0000313" key="1">
    <source>
        <dbReference type="EMBL" id="PAV90709.1"/>
    </source>
</evidence>
<dbReference type="Proteomes" id="UP000218231">
    <property type="component" value="Unassembled WGS sequence"/>
</dbReference>
<reference evidence="1 2" key="1">
    <citation type="journal article" date="2017" name="Curr. Biol.">
        <title>Genome architecture and evolution of a unichromosomal asexual nematode.</title>
        <authorList>
            <person name="Fradin H."/>
            <person name="Zegar C."/>
            <person name="Gutwein M."/>
            <person name="Lucas J."/>
            <person name="Kovtun M."/>
            <person name="Corcoran D."/>
            <person name="Baugh L.R."/>
            <person name="Kiontke K."/>
            <person name="Gunsalus K."/>
            <person name="Fitch D.H."/>
            <person name="Piano F."/>
        </authorList>
    </citation>
    <scope>NUCLEOTIDE SEQUENCE [LARGE SCALE GENOMIC DNA]</scope>
    <source>
        <strain evidence="1">PF1309</strain>
    </source>
</reference>
<accession>A0A2A2LWZ0</accession>